<dbReference type="Proteomes" id="UP000651010">
    <property type="component" value="Unassembled WGS sequence"/>
</dbReference>
<proteinExistence type="predicted"/>
<sequence>MFLSRMLAIACCSLATASVAQAADPAAFSVLLNDTAGKPMMFQSATALKKGDVIKISSFNAQPVMILQIAMCNSDCPAMHLVKTISLTPYWRNVASTNQNFVVPEDGHVSFWVQRLGGVADIPVMTRNHTTYLQIVDPLLSFATPELYPNTPPMAVSSVQVDDSTLLARFYHRTFVTVSLADAN</sequence>
<comment type="caution">
    <text evidence="2">The sequence shown here is derived from an EMBL/GenBank/DDBJ whole genome shotgun (WGS) entry which is preliminary data.</text>
</comment>
<name>A0ABR9GF62_9GAMM</name>
<evidence type="ECO:0000256" key="1">
    <source>
        <dbReference type="SAM" id="SignalP"/>
    </source>
</evidence>
<gene>
    <name evidence="2" type="ORF">IGX34_20075</name>
</gene>
<dbReference type="EMBL" id="JACZZA010000016">
    <property type="protein sequence ID" value="MBE1162687.1"/>
    <property type="molecule type" value="Genomic_DNA"/>
</dbReference>
<dbReference type="RefSeq" id="WP_192557533.1">
    <property type="nucleotide sequence ID" value="NZ_JACZZA010000016.1"/>
</dbReference>
<evidence type="ECO:0000313" key="2">
    <source>
        <dbReference type="EMBL" id="MBE1162687.1"/>
    </source>
</evidence>
<keyword evidence="3" id="KW-1185">Reference proteome</keyword>
<organism evidence="2 3">
    <name type="scientific">Dyella acidiphila</name>
    <dbReference type="NCBI Taxonomy" id="2775866"/>
    <lineage>
        <taxon>Bacteria</taxon>
        <taxon>Pseudomonadati</taxon>
        <taxon>Pseudomonadota</taxon>
        <taxon>Gammaproteobacteria</taxon>
        <taxon>Lysobacterales</taxon>
        <taxon>Rhodanobacteraceae</taxon>
        <taxon>Dyella</taxon>
    </lineage>
</organism>
<feature type="signal peptide" evidence="1">
    <location>
        <begin position="1"/>
        <end position="22"/>
    </location>
</feature>
<protein>
    <submittedName>
        <fullName evidence="2">Uncharacterized protein</fullName>
    </submittedName>
</protein>
<evidence type="ECO:0000313" key="3">
    <source>
        <dbReference type="Proteomes" id="UP000651010"/>
    </source>
</evidence>
<accession>A0ABR9GF62</accession>
<keyword evidence="1" id="KW-0732">Signal</keyword>
<feature type="chain" id="PRO_5045911853" evidence="1">
    <location>
        <begin position="23"/>
        <end position="184"/>
    </location>
</feature>
<reference evidence="2 3" key="1">
    <citation type="submission" date="2020-09" db="EMBL/GenBank/DDBJ databases">
        <title>Dyella sp. 7MK23 isolated from forest soil.</title>
        <authorList>
            <person name="Fu J."/>
        </authorList>
    </citation>
    <scope>NUCLEOTIDE SEQUENCE [LARGE SCALE GENOMIC DNA]</scope>
    <source>
        <strain evidence="2 3">7MK23</strain>
    </source>
</reference>